<feature type="signal peptide" evidence="1">
    <location>
        <begin position="1"/>
        <end position="19"/>
    </location>
</feature>
<dbReference type="AlphaFoldDB" id="A0A286D889"/>
<evidence type="ECO:0000256" key="1">
    <source>
        <dbReference type="SAM" id="SignalP"/>
    </source>
</evidence>
<dbReference type="GO" id="GO:0055085">
    <property type="term" value="P:transmembrane transport"/>
    <property type="evidence" value="ECO:0007669"/>
    <property type="project" value="InterPro"/>
</dbReference>
<evidence type="ECO:0000313" key="4">
    <source>
        <dbReference type="Proteomes" id="UP000219374"/>
    </source>
</evidence>
<evidence type="ECO:0000313" key="3">
    <source>
        <dbReference type="EMBL" id="SOD54881.1"/>
    </source>
</evidence>
<accession>A0A286D889</accession>
<dbReference type="OrthoDB" id="5982524at2"/>
<evidence type="ECO:0000259" key="2">
    <source>
        <dbReference type="Pfam" id="PF03544"/>
    </source>
</evidence>
<protein>
    <recommendedName>
        <fullName evidence="2">TonB C-terminal domain-containing protein</fullName>
    </recommendedName>
</protein>
<reference evidence="3 4" key="1">
    <citation type="submission" date="2017-09" db="EMBL/GenBank/DDBJ databases">
        <authorList>
            <person name="Ehlers B."/>
            <person name="Leendertz F.H."/>
        </authorList>
    </citation>
    <scope>NUCLEOTIDE SEQUENCE [LARGE SCALE GENOMIC DNA]</scope>
    <source>
        <strain evidence="3 4">CGMCC 1.10978</strain>
    </source>
</reference>
<dbReference type="InterPro" id="IPR037682">
    <property type="entry name" value="TonB_C"/>
</dbReference>
<feature type="domain" description="TonB C-terminal" evidence="2">
    <location>
        <begin position="118"/>
        <end position="210"/>
    </location>
</feature>
<proteinExistence type="predicted"/>
<feature type="chain" id="PRO_5012018532" description="TonB C-terminal domain-containing protein" evidence="1">
    <location>
        <begin position="20"/>
        <end position="268"/>
    </location>
</feature>
<gene>
    <name evidence="3" type="ORF">SAMN06296416_105154</name>
</gene>
<sequence>MRAIAVLLLSLLLPAAAQAQRGVDPELSIDVTGHIEIGPDGGLHAFELDKGLSPPIERLVEQSLRRWQFEPVAVDGRPVIARTRLRLTLSAEKVAEGYQLKVEKAWFGEPTRTSKLAAPRYPVEAARANLGAKVILVLRLDADGNVVDAHPEQTSLSAVAKNERSAEQWRALFEKASLAAARSWKYGITEAVDGAPVATSSVRVPVTFTIGSSPENRWHGFIPGPRKPAPWAMEELAANPVSEDLRDGDAQPLDSRFRLKTPIVGTLL</sequence>
<dbReference type="SUPFAM" id="SSF74653">
    <property type="entry name" value="TolA/TonB C-terminal domain"/>
    <property type="match status" value="1"/>
</dbReference>
<keyword evidence="1" id="KW-0732">Signal</keyword>
<dbReference type="RefSeq" id="WP_097122154.1">
    <property type="nucleotide sequence ID" value="NZ_OCND01000005.1"/>
</dbReference>
<dbReference type="Gene3D" id="3.30.1150.10">
    <property type="match status" value="1"/>
</dbReference>
<dbReference type="Proteomes" id="UP000219374">
    <property type="component" value="Unassembled WGS sequence"/>
</dbReference>
<dbReference type="EMBL" id="OCND01000005">
    <property type="protein sequence ID" value="SOD54881.1"/>
    <property type="molecule type" value="Genomic_DNA"/>
</dbReference>
<dbReference type="Pfam" id="PF03544">
    <property type="entry name" value="TonB_C"/>
    <property type="match status" value="1"/>
</dbReference>
<organism evidence="3 4">
    <name type="scientific">Pseudoxanthomonas wuyuanensis</name>
    <dbReference type="NCBI Taxonomy" id="1073196"/>
    <lineage>
        <taxon>Bacteria</taxon>
        <taxon>Pseudomonadati</taxon>
        <taxon>Pseudomonadota</taxon>
        <taxon>Gammaproteobacteria</taxon>
        <taxon>Lysobacterales</taxon>
        <taxon>Lysobacteraceae</taxon>
        <taxon>Pseudoxanthomonas</taxon>
    </lineage>
</organism>
<keyword evidence="4" id="KW-1185">Reference proteome</keyword>
<name>A0A286D889_9GAMM</name>